<gene>
    <name evidence="2" type="ORF">JCM15548_13365</name>
</gene>
<feature type="transmembrane region" description="Helical" evidence="1">
    <location>
        <begin position="143"/>
        <end position="171"/>
    </location>
</feature>
<keyword evidence="1" id="KW-0812">Transmembrane</keyword>
<keyword evidence="1" id="KW-0472">Membrane</keyword>
<feature type="transmembrane region" description="Helical" evidence="1">
    <location>
        <begin position="258"/>
        <end position="280"/>
    </location>
</feature>
<name>A0A0E9M0G4_9BACT</name>
<keyword evidence="2" id="KW-0456">Lyase</keyword>
<dbReference type="EMBL" id="BAZW01000036">
    <property type="protein sequence ID" value="GAO31033.1"/>
    <property type="molecule type" value="Genomic_DNA"/>
</dbReference>
<dbReference type="STRING" id="1236989.JCM15548_13365"/>
<feature type="transmembrane region" description="Helical" evidence="1">
    <location>
        <begin position="62"/>
        <end position="83"/>
    </location>
</feature>
<dbReference type="RefSeq" id="WP_062126690.1">
    <property type="nucleotide sequence ID" value="NZ_BAZW01000036.1"/>
</dbReference>
<dbReference type="AlphaFoldDB" id="A0A0E9M0G4"/>
<protein>
    <submittedName>
        <fullName evidence="2">Putative xanthan lyase XalB</fullName>
    </submittedName>
</protein>
<feature type="transmembrane region" description="Helical" evidence="1">
    <location>
        <begin position="232"/>
        <end position="252"/>
    </location>
</feature>
<dbReference type="OrthoDB" id="1108570at2"/>
<keyword evidence="1" id="KW-1133">Transmembrane helix</keyword>
<evidence type="ECO:0000256" key="1">
    <source>
        <dbReference type="SAM" id="Phobius"/>
    </source>
</evidence>
<keyword evidence="3" id="KW-1185">Reference proteome</keyword>
<accession>A0A0E9M0G4</accession>
<dbReference type="Proteomes" id="UP000032900">
    <property type="component" value="Unassembled WGS sequence"/>
</dbReference>
<feature type="transmembrane region" description="Helical" evidence="1">
    <location>
        <begin position="114"/>
        <end position="137"/>
    </location>
</feature>
<reference evidence="2 3" key="1">
    <citation type="journal article" date="2015" name="Microbes Environ.">
        <title>Distribution and evolution of nitrogen fixation genes in the phylum bacteroidetes.</title>
        <authorList>
            <person name="Inoue J."/>
            <person name="Oshima K."/>
            <person name="Suda W."/>
            <person name="Sakamoto M."/>
            <person name="Iino T."/>
            <person name="Noda S."/>
            <person name="Hongoh Y."/>
            <person name="Hattori M."/>
            <person name="Ohkuma M."/>
        </authorList>
    </citation>
    <scope>NUCLEOTIDE SEQUENCE [LARGE SCALE GENOMIC DNA]</scope>
    <source>
        <strain evidence="2">JCM 15548</strain>
    </source>
</reference>
<proteinExistence type="predicted"/>
<feature type="transmembrane region" description="Helical" evidence="1">
    <location>
        <begin position="178"/>
        <end position="195"/>
    </location>
</feature>
<feature type="transmembrane region" description="Helical" evidence="1">
    <location>
        <begin position="23"/>
        <end position="42"/>
    </location>
</feature>
<evidence type="ECO:0000313" key="2">
    <source>
        <dbReference type="EMBL" id="GAO31033.1"/>
    </source>
</evidence>
<sequence>MNDQWYHISRIGNFEARILWRSWLFRVFAILILSLLIFFDLFGVLGLAGSGSWPGRHIPGNIAYMNFFLFTVGQVIIASFLSADFLGREKKMDTTEVFYTRPVSNLQYVLGKTWGALMVFTGLNMVVMLLAMLVSLLSPDTTFVLATFFFYLLVYSLPSLLFILGFSFVLMVVVRNQAVTFVLVLGFGATVLFYLQNKHWGVWDFMGFYLPAQYSGFSGFSHLREIFMQRATFVLLGILGILLTAFFLPRLPGTRHRSVYLVIFSALALSGAVFLVYTTVSTGFKGQKLREQIRQQESLLPAWPESLIDSCHLNIHHRGDVLECEAILKMAHPQQSDSIRML</sequence>
<organism evidence="2 3">
    <name type="scientific">Geofilum rubicundum JCM 15548</name>
    <dbReference type="NCBI Taxonomy" id="1236989"/>
    <lineage>
        <taxon>Bacteria</taxon>
        <taxon>Pseudomonadati</taxon>
        <taxon>Bacteroidota</taxon>
        <taxon>Bacteroidia</taxon>
        <taxon>Marinilabiliales</taxon>
        <taxon>Marinilabiliaceae</taxon>
        <taxon>Geofilum</taxon>
    </lineage>
</organism>
<comment type="caution">
    <text evidence="2">The sequence shown here is derived from an EMBL/GenBank/DDBJ whole genome shotgun (WGS) entry which is preliminary data.</text>
</comment>
<evidence type="ECO:0000313" key="3">
    <source>
        <dbReference type="Proteomes" id="UP000032900"/>
    </source>
</evidence>
<dbReference type="GO" id="GO:0016829">
    <property type="term" value="F:lyase activity"/>
    <property type="evidence" value="ECO:0007669"/>
    <property type="project" value="UniProtKB-KW"/>
</dbReference>